<dbReference type="EMBL" id="JAACFV010000166">
    <property type="protein sequence ID" value="KAF7503704.1"/>
    <property type="molecule type" value="Genomic_DNA"/>
</dbReference>
<evidence type="ECO:0000313" key="1">
    <source>
        <dbReference type="EMBL" id="KAF7503704.1"/>
    </source>
</evidence>
<dbReference type="Proteomes" id="UP000606974">
    <property type="component" value="Unassembled WGS sequence"/>
</dbReference>
<evidence type="ECO:0000313" key="2">
    <source>
        <dbReference type="Proteomes" id="UP000606974"/>
    </source>
</evidence>
<reference evidence="1" key="1">
    <citation type="submission" date="2020-02" db="EMBL/GenBank/DDBJ databases">
        <authorList>
            <person name="Palmer J.M."/>
        </authorList>
    </citation>
    <scope>NUCLEOTIDE SEQUENCE</scope>
    <source>
        <strain evidence="1">EPUS1.4</strain>
        <tissue evidence="1">Thallus</tissue>
    </source>
</reference>
<sequence>MNALKLYITSLLEDKKRLQEQIMQSSHSTSIKKSCDKEFEIAPGLRSLRPPPAQQSGIEVGNDDKVTAGATAVMDVSDLGREEGKVIGRLPEVNHGDGKLPETPTPEISPYDSLLRQAVEKLIALTKERAIGIRGVLDKKQIDRLNIVHDCVVDMVEDMGRE</sequence>
<dbReference type="AlphaFoldDB" id="A0A8H7AA17"/>
<dbReference type="OrthoDB" id="10331814at2759"/>
<protein>
    <submittedName>
        <fullName evidence="1">Uncharacterized protein</fullName>
    </submittedName>
</protein>
<name>A0A8H7AA17_9EURO</name>
<accession>A0A8H7AA17</accession>
<comment type="caution">
    <text evidence="1">The sequence shown here is derived from an EMBL/GenBank/DDBJ whole genome shotgun (WGS) entry which is preliminary data.</text>
</comment>
<proteinExistence type="predicted"/>
<keyword evidence="2" id="KW-1185">Reference proteome</keyword>
<gene>
    <name evidence="1" type="ORF">GJ744_003382</name>
</gene>
<organism evidence="1 2">
    <name type="scientific">Endocarpon pusillum</name>
    <dbReference type="NCBI Taxonomy" id="364733"/>
    <lineage>
        <taxon>Eukaryota</taxon>
        <taxon>Fungi</taxon>
        <taxon>Dikarya</taxon>
        <taxon>Ascomycota</taxon>
        <taxon>Pezizomycotina</taxon>
        <taxon>Eurotiomycetes</taxon>
        <taxon>Chaetothyriomycetidae</taxon>
        <taxon>Verrucariales</taxon>
        <taxon>Verrucariaceae</taxon>
        <taxon>Endocarpon</taxon>
    </lineage>
</organism>